<dbReference type="Gramene" id="OPUNC06G15080.1">
    <property type="protein sequence ID" value="OPUNC06G15080.1"/>
    <property type="gene ID" value="OPUNC06G15080"/>
</dbReference>
<evidence type="ECO:0000313" key="2">
    <source>
        <dbReference type="Proteomes" id="UP000026962"/>
    </source>
</evidence>
<proteinExistence type="predicted"/>
<sequence length="143" mass="14554">MVAAVVPIGGWAGGGGDALTNDAVMDASMVVAALLVGGRPGGGSDTRGRSAGAMLLRELVVVEGGTVVTWRALARCSDHDQARVWDDGRQYLGDGADGVMVIGLPDVDKVGGNGGSWQWHPRGGSCHVSVGIKELVTTSEFPA</sequence>
<accession>A0A0E0LC41</accession>
<reference evidence="1" key="2">
    <citation type="submission" date="2018-05" db="EMBL/GenBank/DDBJ databases">
        <title>OpunRS2 (Oryza punctata Reference Sequence Version 2).</title>
        <authorList>
            <person name="Zhang J."/>
            <person name="Kudrna D."/>
            <person name="Lee S."/>
            <person name="Talag J."/>
            <person name="Welchert J."/>
            <person name="Wing R.A."/>
        </authorList>
    </citation>
    <scope>NUCLEOTIDE SEQUENCE [LARGE SCALE GENOMIC DNA]</scope>
</reference>
<reference evidence="1" key="1">
    <citation type="submission" date="2015-04" db="UniProtKB">
        <authorList>
            <consortium name="EnsemblPlants"/>
        </authorList>
    </citation>
    <scope>IDENTIFICATION</scope>
</reference>
<dbReference type="Proteomes" id="UP000026962">
    <property type="component" value="Chromosome 6"/>
</dbReference>
<evidence type="ECO:0000313" key="1">
    <source>
        <dbReference type="EnsemblPlants" id="OPUNC06G15080.1"/>
    </source>
</evidence>
<dbReference type="HOGENOM" id="CLU_1809346_0_0_1"/>
<protein>
    <submittedName>
        <fullName evidence="1">Uncharacterized protein</fullName>
    </submittedName>
</protein>
<name>A0A0E0LC41_ORYPU</name>
<organism evidence="1">
    <name type="scientific">Oryza punctata</name>
    <name type="common">Red rice</name>
    <dbReference type="NCBI Taxonomy" id="4537"/>
    <lineage>
        <taxon>Eukaryota</taxon>
        <taxon>Viridiplantae</taxon>
        <taxon>Streptophyta</taxon>
        <taxon>Embryophyta</taxon>
        <taxon>Tracheophyta</taxon>
        <taxon>Spermatophyta</taxon>
        <taxon>Magnoliopsida</taxon>
        <taxon>Liliopsida</taxon>
        <taxon>Poales</taxon>
        <taxon>Poaceae</taxon>
        <taxon>BOP clade</taxon>
        <taxon>Oryzoideae</taxon>
        <taxon>Oryzeae</taxon>
        <taxon>Oryzinae</taxon>
        <taxon>Oryza</taxon>
    </lineage>
</organism>
<keyword evidence="2" id="KW-1185">Reference proteome</keyword>
<dbReference type="AlphaFoldDB" id="A0A0E0LC41"/>
<dbReference type="EnsemblPlants" id="OPUNC06G15080.1">
    <property type="protein sequence ID" value="OPUNC06G15080.1"/>
    <property type="gene ID" value="OPUNC06G15080"/>
</dbReference>